<comment type="cofactor">
    <cofactor evidence="1">
        <name>Zn(2+)</name>
        <dbReference type="ChEBI" id="CHEBI:29105"/>
    </cofactor>
</comment>
<evidence type="ECO:0000256" key="5">
    <source>
        <dbReference type="ARBA" id="ARBA00022475"/>
    </source>
</evidence>
<dbReference type="GO" id="GO:0008564">
    <property type="term" value="F:protein-exporting ATPase activity"/>
    <property type="evidence" value="ECO:0007669"/>
    <property type="project" value="UniProtKB-EC"/>
</dbReference>
<evidence type="ECO:0000313" key="20">
    <source>
        <dbReference type="EMBL" id="TWU56496.1"/>
    </source>
</evidence>
<evidence type="ECO:0000259" key="19">
    <source>
        <dbReference type="PROSITE" id="PS51196"/>
    </source>
</evidence>
<dbReference type="AlphaFoldDB" id="A0A5C6F8P8"/>
<feature type="domain" description="Helicase ATP-binding" evidence="17">
    <location>
        <begin position="109"/>
        <end position="276"/>
    </location>
</feature>
<dbReference type="InterPro" id="IPR000185">
    <property type="entry name" value="SecA"/>
</dbReference>
<dbReference type="Pfam" id="PF01043">
    <property type="entry name" value="SecA_PP_bind"/>
    <property type="match status" value="1"/>
</dbReference>
<gene>
    <name evidence="15" type="primary">secA</name>
    <name evidence="20" type="ORF">Poly51_24070</name>
</gene>
<dbReference type="Pfam" id="PF07517">
    <property type="entry name" value="SecA_DEAD"/>
    <property type="match status" value="1"/>
</dbReference>
<dbReference type="InterPro" id="IPR036266">
    <property type="entry name" value="SecA_Wing/Scaffold_sf"/>
</dbReference>
<dbReference type="InterPro" id="IPR001650">
    <property type="entry name" value="Helicase_C-like"/>
</dbReference>
<keyword evidence="13 15" id="KW-0811">Translocation</keyword>
<dbReference type="GO" id="GO:0005886">
    <property type="term" value="C:plasma membrane"/>
    <property type="evidence" value="ECO:0007669"/>
    <property type="project" value="UniProtKB-SubCell"/>
</dbReference>
<dbReference type="SMART" id="SM00958">
    <property type="entry name" value="SecA_PP_bind"/>
    <property type="match status" value="1"/>
</dbReference>
<evidence type="ECO:0000256" key="7">
    <source>
        <dbReference type="ARBA" id="ARBA00022723"/>
    </source>
</evidence>
<dbReference type="PROSITE" id="PS51194">
    <property type="entry name" value="HELICASE_CTER"/>
    <property type="match status" value="1"/>
</dbReference>
<dbReference type="HAMAP" id="MF_01382">
    <property type="entry name" value="SecA"/>
    <property type="match status" value="1"/>
</dbReference>
<feature type="compositionally biased region" description="Basic residues" evidence="16">
    <location>
        <begin position="1222"/>
        <end position="1231"/>
    </location>
</feature>
<feature type="compositionally biased region" description="Basic and acidic residues" evidence="16">
    <location>
        <begin position="1198"/>
        <end position="1212"/>
    </location>
</feature>
<comment type="similarity">
    <text evidence="3 15">Belongs to the SecA family.</text>
</comment>
<dbReference type="Gene3D" id="3.40.50.300">
    <property type="entry name" value="P-loop containing nucleotide triphosphate hydrolases"/>
    <property type="match status" value="2"/>
</dbReference>
<keyword evidence="8 15" id="KW-0547">Nucleotide-binding</keyword>
<dbReference type="InterPro" id="IPR027417">
    <property type="entry name" value="P-loop_NTPase"/>
</dbReference>
<dbReference type="PROSITE" id="PS51196">
    <property type="entry name" value="SECA_MOTOR_DEAD"/>
    <property type="match status" value="1"/>
</dbReference>
<feature type="region of interest" description="Disordered" evidence="16">
    <location>
        <begin position="1171"/>
        <end position="1231"/>
    </location>
</feature>
<dbReference type="SMART" id="SM00957">
    <property type="entry name" value="SecA_DEAD"/>
    <property type="match status" value="1"/>
</dbReference>
<feature type="binding site" evidence="15">
    <location>
        <position position="107"/>
    </location>
    <ligand>
        <name>ATP</name>
        <dbReference type="ChEBI" id="CHEBI:30616"/>
    </ligand>
</feature>
<feature type="domain" description="Helicase C-terminal" evidence="18">
    <location>
        <begin position="494"/>
        <end position="697"/>
    </location>
</feature>
<dbReference type="GO" id="GO:0005524">
    <property type="term" value="F:ATP binding"/>
    <property type="evidence" value="ECO:0007669"/>
    <property type="project" value="UniProtKB-UniRule"/>
</dbReference>
<dbReference type="InterPro" id="IPR036670">
    <property type="entry name" value="SecA_X-link_sf"/>
</dbReference>
<dbReference type="InterPro" id="IPR004027">
    <property type="entry name" value="SEC_C_motif"/>
</dbReference>
<comment type="catalytic activity">
    <reaction evidence="15">
        <text>ATP + H2O + cellular proteinSide 1 = ADP + phosphate + cellular proteinSide 2.</text>
        <dbReference type="EC" id="7.4.2.8"/>
    </reaction>
</comment>
<evidence type="ECO:0000256" key="3">
    <source>
        <dbReference type="ARBA" id="ARBA00007650"/>
    </source>
</evidence>
<evidence type="ECO:0000259" key="18">
    <source>
        <dbReference type="PROSITE" id="PS51194"/>
    </source>
</evidence>
<dbReference type="GO" id="GO:0017038">
    <property type="term" value="P:protein import"/>
    <property type="evidence" value="ECO:0007669"/>
    <property type="project" value="InterPro"/>
</dbReference>
<dbReference type="InterPro" id="IPR011130">
    <property type="entry name" value="SecA_preprotein_X-link_dom"/>
</dbReference>
<dbReference type="Gene3D" id="3.90.1440.10">
    <property type="entry name" value="SecA, preprotein cross-linking domain"/>
    <property type="match status" value="1"/>
</dbReference>
<dbReference type="FunFam" id="3.40.50.300:FF:000113">
    <property type="entry name" value="Preprotein translocase subunit SecA"/>
    <property type="match status" value="1"/>
</dbReference>
<dbReference type="Gene3D" id="1.10.3060.10">
    <property type="entry name" value="Helical scaffold and wing domains of SecA"/>
    <property type="match status" value="2"/>
</dbReference>
<feature type="domain" description="SecA family profile" evidence="19">
    <location>
        <begin position="23"/>
        <end position="690"/>
    </location>
</feature>
<dbReference type="InterPro" id="IPR020937">
    <property type="entry name" value="SecA_CS"/>
</dbReference>
<keyword evidence="14 15" id="KW-0472">Membrane</keyword>
<keyword evidence="10 15" id="KW-0067">ATP-binding</keyword>
<comment type="subcellular location">
    <subcellularLocation>
        <location evidence="15">Cell membrane</location>
        <topology evidence="15">Peripheral membrane protein</topology>
        <orientation evidence="15">Cytoplasmic side</orientation>
    </subcellularLocation>
    <subcellularLocation>
        <location evidence="15">Cytoplasm</location>
    </subcellularLocation>
    <subcellularLocation>
        <location evidence="2">Membrane</location>
        <topology evidence="2">Peripheral membrane protein</topology>
    </subcellularLocation>
    <text evidence="15">Distribution is 50-50.</text>
</comment>
<keyword evidence="11 15" id="KW-0653">Protein transport</keyword>
<dbReference type="CDD" id="cd18803">
    <property type="entry name" value="SF2_C_secA"/>
    <property type="match status" value="1"/>
</dbReference>
<feature type="compositionally biased region" description="Low complexity" evidence="16">
    <location>
        <begin position="1171"/>
        <end position="1191"/>
    </location>
</feature>
<comment type="caution">
    <text evidence="20">The sequence shown here is derived from an EMBL/GenBank/DDBJ whole genome shotgun (WGS) entry which is preliminary data.</text>
</comment>
<dbReference type="GO" id="GO:0065002">
    <property type="term" value="P:intracellular protein transmembrane transport"/>
    <property type="evidence" value="ECO:0007669"/>
    <property type="project" value="UniProtKB-UniRule"/>
</dbReference>
<organism evidence="20 21">
    <name type="scientific">Rubripirellula tenax</name>
    <dbReference type="NCBI Taxonomy" id="2528015"/>
    <lineage>
        <taxon>Bacteria</taxon>
        <taxon>Pseudomonadati</taxon>
        <taxon>Planctomycetota</taxon>
        <taxon>Planctomycetia</taxon>
        <taxon>Pirellulales</taxon>
        <taxon>Pirellulaceae</taxon>
        <taxon>Rubripirellula</taxon>
    </lineage>
</organism>
<dbReference type="SUPFAM" id="SSF81886">
    <property type="entry name" value="Helical scaffold and wing domains of SecA"/>
    <property type="match status" value="2"/>
</dbReference>
<dbReference type="PRINTS" id="PR00906">
    <property type="entry name" value="SECA"/>
</dbReference>
<dbReference type="InterPro" id="IPR014001">
    <property type="entry name" value="Helicase_ATP-bd"/>
</dbReference>
<keyword evidence="9" id="KW-0862">Zinc</keyword>
<keyword evidence="7" id="KW-0479">Metal-binding</keyword>
<dbReference type="GO" id="GO:0043952">
    <property type="term" value="P:protein transport by the Sec complex"/>
    <property type="evidence" value="ECO:0007669"/>
    <property type="project" value="TreeGrafter"/>
</dbReference>
<dbReference type="FunFam" id="3.90.1440.10:FF:000003">
    <property type="entry name" value="Preprotein translocase SecA subunit"/>
    <property type="match status" value="1"/>
</dbReference>
<evidence type="ECO:0000256" key="12">
    <source>
        <dbReference type="ARBA" id="ARBA00022967"/>
    </source>
</evidence>
<dbReference type="OrthoDB" id="9805579at2"/>
<dbReference type="PROSITE" id="PS51192">
    <property type="entry name" value="HELICASE_ATP_BIND_1"/>
    <property type="match status" value="1"/>
</dbReference>
<evidence type="ECO:0000256" key="9">
    <source>
        <dbReference type="ARBA" id="ARBA00022833"/>
    </source>
</evidence>
<dbReference type="InterPro" id="IPR014018">
    <property type="entry name" value="SecA_motor_DEAD"/>
</dbReference>
<comment type="subunit">
    <text evidence="15">Monomer and homodimer. Part of the essential Sec protein translocation apparatus which comprises SecA, SecYEG and auxiliary proteins SecDF. Other proteins may also be involved.</text>
</comment>
<dbReference type="GO" id="GO:0006605">
    <property type="term" value="P:protein targeting"/>
    <property type="evidence" value="ECO:0007669"/>
    <property type="project" value="UniProtKB-UniRule"/>
</dbReference>
<dbReference type="Pfam" id="PF21090">
    <property type="entry name" value="P-loop_SecA"/>
    <property type="match status" value="1"/>
</dbReference>
<dbReference type="SUPFAM" id="SSF81767">
    <property type="entry name" value="Pre-protein crosslinking domain of SecA"/>
    <property type="match status" value="1"/>
</dbReference>
<dbReference type="PANTHER" id="PTHR30612">
    <property type="entry name" value="SECA INNER MEMBRANE COMPONENT OF SEC PROTEIN SECRETION SYSTEM"/>
    <property type="match status" value="1"/>
</dbReference>
<dbReference type="EC" id="7.4.2.8" evidence="15"/>
<evidence type="ECO:0000256" key="6">
    <source>
        <dbReference type="ARBA" id="ARBA00022490"/>
    </source>
</evidence>
<evidence type="ECO:0000256" key="14">
    <source>
        <dbReference type="ARBA" id="ARBA00023136"/>
    </source>
</evidence>
<proteinExistence type="inferred from homology"/>
<evidence type="ECO:0000313" key="21">
    <source>
        <dbReference type="Proteomes" id="UP000318288"/>
    </source>
</evidence>
<keyword evidence="12 15" id="KW-1278">Translocase</keyword>
<evidence type="ECO:0000256" key="16">
    <source>
        <dbReference type="SAM" id="MobiDB-lite"/>
    </source>
</evidence>
<evidence type="ECO:0000256" key="8">
    <source>
        <dbReference type="ARBA" id="ARBA00022741"/>
    </source>
</evidence>
<dbReference type="PANTHER" id="PTHR30612:SF0">
    <property type="entry name" value="CHLOROPLAST PROTEIN-TRANSPORTING ATPASE"/>
    <property type="match status" value="1"/>
</dbReference>
<evidence type="ECO:0000256" key="2">
    <source>
        <dbReference type="ARBA" id="ARBA00004170"/>
    </source>
</evidence>
<dbReference type="GO" id="GO:0046872">
    <property type="term" value="F:metal ion binding"/>
    <property type="evidence" value="ECO:0007669"/>
    <property type="project" value="UniProtKB-KW"/>
</dbReference>
<name>A0A5C6F8P8_9BACT</name>
<dbReference type="CDD" id="cd17928">
    <property type="entry name" value="DEXDc_SecA"/>
    <property type="match status" value="1"/>
</dbReference>
<dbReference type="RefSeq" id="WP_146457611.1">
    <property type="nucleotide sequence ID" value="NZ_SJPW01000003.1"/>
</dbReference>
<keyword evidence="5 15" id="KW-1003">Cell membrane</keyword>
<dbReference type="SUPFAM" id="SSF52540">
    <property type="entry name" value="P-loop containing nucleoside triphosphate hydrolases"/>
    <property type="match status" value="2"/>
</dbReference>
<evidence type="ECO:0000256" key="15">
    <source>
        <dbReference type="HAMAP-Rule" id="MF_01382"/>
    </source>
</evidence>
<evidence type="ECO:0000256" key="11">
    <source>
        <dbReference type="ARBA" id="ARBA00022927"/>
    </source>
</evidence>
<keyword evidence="4 15" id="KW-0813">Transport</keyword>
<dbReference type="Pfam" id="PF07516">
    <property type="entry name" value="SecA_SW"/>
    <property type="match status" value="2"/>
</dbReference>
<sequence length="1231" mass="139542">MSFFEQIWDILGVIFGGAFGSVERGITAVFGSANARTVARFRERADRITAMEPKYAAMTDEEIRAQTNILRGRLRDGEALDDILEDAFAVCREGGKRFMSMRHYDVQLIGGMVLHNGGIAEMVTGEGKTLVATLPTYLNALEGKGVHVITVNDYLARRDMEWMAPLFMNLGLTINAIQSGMSTAEKQAAYACDITYGTNNEFGFDYLRDNMRPAAKGDDRFPSEVQQCQGPLNYAIIDEVDNILIDEARTPLIISGPADLDLGRYQESDRVARQLVKETHFTVDEKQHNVTLTDEGVREAERLAGVESFYTAGNMEWPHLIDNSLKAHYLYRLDVNYVVKDRQIVIVDEFTGRLMEGRQWSDGLHQAVEAKEGVPIKQETQTFATASLQNIFKMYKKLSGMTGTAMTESTEFMKIYGLDVVAIPTHRHMQRIEHPDLIYLTEKDKFKALADEVERAHKWDILNSKDDEHWGIIQSETDDEVSIILKGEKTASKFPKSKITSIERKGRPVLIGTVSIEKSERLSELLERRGIEHDVLNAKQHGREADIVAQAGRLNAVTIATNMAGRGTDIILGGNPENMAWAQLQHEYPTRLEVPDEVWNTLVDEIDQREKMSEEGEVVREIGGLYVLGTERHESRRIDLQLRGRCGRQGDPGSSRFFLSLEDDLMRIFAGDFVKSMMERLGMKEGEAIESQMVTRRIAAAQKKVEERNYEIRKSLLDYDEVMDEQRKRVYRYRQNLLDGHSSRKMILELVRGQITKYVDTFLETNYGVDSFASFAGAKLDCQLEPRDFSNMDFEMADSYAKDMAERSAEVTVAEVVEENLPEAMEDEWNWKALANWANTRLGTNYQEHSLQKMDRDEMIDVLTAAAHQRITTVDLSEGEMMLDADFGLRTLSAWMHHKFGIETTPDEFRDVEDRRKVSKSLYERAEAAYLHKEAEYPVLTGLSRFTEKQGAQVSLDREGLVQWVSRRFGASLDIDSVRLNRDELKEQLIEFSRNTHGAADEKHQLAKSKLDDLFGKADPKTTAAVASGTNGKLDQLAGWLNDELDHHAAKEDLSRMNRDEMALTLDGAVDDRFHPEMRRMERQVLLNIVDDTWKNHLLTMDHLRSSVGLKGYAQMDPKVEYKREGMRLFETMWESIGERVTDLIFRMESLNEEFIRSTYVEGQARHDEANSAMAVAAESNASQAAAEASNSGGGEASRPDPIRNEGPRVGRNDPCPCGSGKKYKACHMRK</sequence>
<protein>
    <recommendedName>
        <fullName evidence="15">Protein translocase subunit SecA</fullName>
        <ecNumber evidence="15">7.4.2.8</ecNumber>
    </recommendedName>
</protein>
<reference evidence="20 21" key="1">
    <citation type="submission" date="2019-02" db="EMBL/GenBank/DDBJ databases">
        <title>Deep-cultivation of Planctomycetes and their phenomic and genomic characterization uncovers novel biology.</title>
        <authorList>
            <person name="Wiegand S."/>
            <person name="Jogler M."/>
            <person name="Boedeker C."/>
            <person name="Pinto D."/>
            <person name="Vollmers J."/>
            <person name="Rivas-Marin E."/>
            <person name="Kohn T."/>
            <person name="Peeters S.H."/>
            <person name="Heuer A."/>
            <person name="Rast P."/>
            <person name="Oberbeckmann S."/>
            <person name="Bunk B."/>
            <person name="Jeske O."/>
            <person name="Meyerdierks A."/>
            <person name="Storesund J.E."/>
            <person name="Kallscheuer N."/>
            <person name="Luecker S."/>
            <person name="Lage O.M."/>
            <person name="Pohl T."/>
            <person name="Merkel B.J."/>
            <person name="Hornburger P."/>
            <person name="Mueller R.-W."/>
            <person name="Bruemmer F."/>
            <person name="Labrenz M."/>
            <person name="Spormann A.M."/>
            <person name="Op Den Camp H."/>
            <person name="Overmann J."/>
            <person name="Amann R."/>
            <person name="Jetten M.S.M."/>
            <person name="Mascher T."/>
            <person name="Medema M.H."/>
            <person name="Devos D.P."/>
            <person name="Kaster A.-K."/>
            <person name="Ovreas L."/>
            <person name="Rohde M."/>
            <person name="Galperin M.Y."/>
            <person name="Jogler C."/>
        </authorList>
    </citation>
    <scope>NUCLEOTIDE SEQUENCE [LARGE SCALE GENOMIC DNA]</scope>
    <source>
        <strain evidence="20 21">Poly51</strain>
    </source>
</reference>
<dbReference type="PROSITE" id="PS01312">
    <property type="entry name" value="SECA"/>
    <property type="match status" value="1"/>
</dbReference>
<dbReference type="GO" id="GO:0005829">
    <property type="term" value="C:cytosol"/>
    <property type="evidence" value="ECO:0007669"/>
    <property type="project" value="TreeGrafter"/>
</dbReference>
<keyword evidence="6 15" id="KW-0963">Cytoplasm</keyword>
<dbReference type="InterPro" id="IPR044722">
    <property type="entry name" value="SecA_SF2_C"/>
</dbReference>
<dbReference type="InterPro" id="IPR011116">
    <property type="entry name" value="SecA_Wing/Scaffold"/>
</dbReference>
<evidence type="ECO:0000256" key="4">
    <source>
        <dbReference type="ARBA" id="ARBA00022448"/>
    </source>
</evidence>
<dbReference type="Proteomes" id="UP000318288">
    <property type="component" value="Unassembled WGS sequence"/>
</dbReference>
<evidence type="ECO:0000256" key="13">
    <source>
        <dbReference type="ARBA" id="ARBA00023010"/>
    </source>
</evidence>
<accession>A0A5C6F8P8</accession>
<dbReference type="GO" id="GO:0031522">
    <property type="term" value="C:cell envelope Sec protein transport complex"/>
    <property type="evidence" value="ECO:0007669"/>
    <property type="project" value="UniProtKB-ARBA"/>
</dbReference>
<feature type="binding site" evidence="15">
    <location>
        <position position="569"/>
    </location>
    <ligand>
        <name>ATP</name>
        <dbReference type="ChEBI" id="CHEBI:30616"/>
    </ligand>
</feature>
<dbReference type="InterPro" id="IPR011115">
    <property type="entry name" value="SecA_DEAD"/>
</dbReference>
<keyword evidence="21" id="KW-1185">Reference proteome</keyword>
<evidence type="ECO:0000259" key="17">
    <source>
        <dbReference type="PROSITE" id="PS51192"/>
    </source>
</evidence>
<dbReference type="Pfam" id="PF02810">
    <property type="entry name" value="SEC-C"/>
    <property type="match status" value="1"/>
</dbReference>
<feature type="binding site" evidence="15">
    <location>
        <begin position="125"/>
        <end position="129"/>
    </location>
    <ligand>
        <name>ATP</name>
        <dbReference type="ChEBI" id="CHEBI:30616"/>
    </ligand>
</feature>
<evidence type="ECO:0000256" key="10">
    <source>
        <dbReference type="ARBA" id="ARBA00022840"/>
    </source>
</evidence>
<evidence type="ECO:0000256" key="1">
    <source>
        <dbReference type="ARBA" id="ARBA00001947"/>
    </source>
</evidence>
<comment type="function">
    <text evidence="15">Part of the Sec protein translocase complex. Interacts with the SecYEG preprotein conducting channel. Has a central role in coupling the hydrolysis of ATP to the transfer of proteins into and across the cell membrane, serving as an ATP-driven molecular motor driving the stepwise translocation of polypeptide chains across the membrane.</text>
</comment>
<dbReference type="EMBL" id="SJPW01000003">
    <property type="protein sequence ID" value="TWU56496.1"/>
    <property type="molecule type" value="Genomic_DNA"/>
</dbReference>